<name>A0AC58T3J9_TOBAC</name>
<organism evidence="1 2">
    <name type="scientific">Nicotiana tabacum</name>
    <name type="common">Common tobacco</name>
    <dbReference type="NCBI Taxonomy" id="4097"/>
    <lineage>
        <taxon>Eukaryota</taxon>
        <taxon>Viridiplantae</taxon>
        <taxon>Streptophyta</taxon>
        <taxon>Embryophyta</taxon>
        <taxon>Tracheophyta</taxon>
        <taxon>Spermatophyta</taxon>
        <taxon>Magnoliopsida</taxon>
        <taxon>eudicotyledons</taxon>
        <taxon>Gunneridae</taxon>
        <taxon>Pentapetalae</taxon>
        <taxon>asterids</taxon>
        <taxon>lamiids</taxon>
        <taxon>Solanales</taxon>
        <taxon>Solanaceae</taxon>
        <taxon>Nicotianoideae</taxon>
        <taxon>Nicotianeae</taxon>
        <taxon>Nicotiana</taxon>
    </lineage>
</organism>
<protein>
    <submittedName>
        <fullName evidence="2">Uncharacterized protein LOC142171937</fullName>
    </submittedName>
</protein>
<proteinExistence type="predicted"/>
<accession>A0AC58T3J9</accession>
<dbReference type="Proteomes" id="UP000790787">
    <property type="component" value="Chromosome 17"/>
</dbReference>
<reference evidence="1" key="1">
    <citation type="journal article" date="2014" name="Nat. Commun.">
        <title>The tobacco genome sequence and its comparison with those of tomato and potato.</title>
        <authorList>
            <person name="Sierro N."/>
            <person name="Battey J.N."/>
            <person name="Ouadi S."/>
            <person name="Bakaher N."/>
            <person name="Bovet L."/>
            <person name="Willig A."/>
            <person name="Goepfert S."/>
            <person name="Peitsch M.C."/>
            <person name="Ivanov N.V."/>
        </authorList>
    </citation>
    <scope>NUCLEOTIDE SEQUENCE [LARGE SCALE GENOMIC DNA]</scope>
</reference>
<keyword evidence="1" id="KW-1185">Reference proteome</keyword>
<reference evidence="2" key="2">
    <citation type="submission" date="2025-08" db="UniProtKB">
        <authorList>
            <consortium name="RefSeq"/>
        </authorList>
    </citation>
    <scope>IDENTIFICATION</scope>
    <source>
        <tissue evidence="2">Leaf</tissue>
    </source>
</reference>
<evidence type="ECO:0000313" key="1">
    <source>
        <dbReference type="Proteomes" id="UP000790787"/>
    </source>
</evidence>
<evidence type="ECO:0000313" key="2">
    <source>
        <dbReference type="RefSeq" id="XP_075091763.1"/>
    </source>
</evidence>
<dbReference type="RefSeq" id="XP_075091763.1">
    <property type="nucleotide sequence ID" value="XM_075235662.1"/>
</dbReference>
<sequence length="240" mass="26886">MAQNKVSSLEHSPLLFLQAADAPGLVLVPIKLTGPQNYALWSRAMKQALLGKSKLGFVDGTCVKNIFRGELPEQWEKCNTIVLSWISSSVAVKLMPSIMFASSAKKVWSDFQESYSNVRSNVLLKRPIVTVNKAYVVVTQEESQRSLGIGDVNRDPLTMLAGRAQSFKPKKTRLVYEHCGYKWHLKENYYKIIGYPSNFKSNKKPVGIEGRTYVNNAAVEESNIGGSLPQGHFLIEEQYK</sequence>
<gene>
    <name evidence="2" type="primary">LOC142171937</name>
</gene>